<name>A0AAD4Z8Z0_PRUDU</name>
<evidence type="ECO:0000313" key="3">
    <source>
        <dbReference type="Proteomes" id="UP001054821"/>
    </source>
</evidence>
<dbReference type="AlphaFoldDB" id="A0AAD4Z8Z0"/>
<proteinExistence type="predicted"/>
<reference evidence="2 3" key="1">
    <citation type="journal article" date="2022" name="G3 (Bethesda)">
        <title>Whole-genome sequence and methylome profiling of the almond [Prunus dulcis (Mill.) D.A. Webb] cultivar 'Nonpareil'.</title>
        <authorList>
            <person name="D'Amico-Willman K.M."/>
            <person name="Ouma W.Z."/>
            <person name="Meulia T."/>
            <person name="Sideli G.M."/>
            <person name="Gradziel T.M."/>
            <person name="Fresnedo-Ramirez J."/>
        </authorList>
    </citation>
    <scope>NUCLEOTIDE SEQUENCE [LARGE SCALE GENOMIC DNA]</scope>
    <source>
        <strain evidence="2">Clone GOH B32 T37-40</strain>
    </source>
</reference>
<comment type="caution">
    <text evidence="2">The sequence shown here is derived from an EMBL/GenBank/DDBJ whole genome shotgun (WGS) entry which is preliminary data.</text>
</comment>
<gene>
    <name evidence="2" type="ORF">L3X38_016208</name>
</gene>
<accession>A0AAD4Z8Z0</accession>
<feature type="region of interest" description="Disordered" evidence="1">
    <location>
        <begin position="1"/>
        <end position="34"/>
    </location>
</feature>
<keyword evidence="3" id="KW-1185">Reference proteome</keyword>
<sequence>MHVNEETPPLKRRRSAISRPSRPSAFPESKATTKASRLCKSYSKRVGSVRTNSSLAFAFIYRTVHTRHPHRYNKQTKLSLSLSLSELCTL</sequence>
<dbReference type="EMBL" id="JAJFAZ020000003">
    <property type="protein sequence ID" value="KAI5336939.1"/>
    <property type="molecule type" value="Genomic_DNA"/>
</dbReference>
<dbReference type="Proteomes" id="UP001054821">
    <property type="component" value="Chromosome 3"/>
</dbReference>
<protein>
    <submittedName>
        <fullName evidence="2">Uncharacterized protein</fullName>
    </submittedName>
</protein>
<evidence type="ECO:0000256" key="1">
    <source>
        <dbReference type="SAM" id="MobiDB-lite"/>
    </source>
</evidence>
<evidence type="ECO:0000313" key="2">
    <source>
        <dbReference type="EMBL" id="KAI5336939.1"/>
    </source>
</evidence>
<organism evidence="2 3">
    <name type="scientific">Prunus dulcis</name>
    <name type="common">Almond</name>
    <name type="synonym">Amygdalus dulcis</name>
    <dbReference type="NCBI Taxonomy" id="3755"/>
    <lineage>
        <taxon>Eukaryota</taxon>
        <taxon>Viridiplantae</taxon>
        <taxon>Streptophyta</taxon>
        <taxon>Embryophyta</taxon>
        <taxon>Tracheophyta</taxon>
        <taxon>Spermatophyta</taxon>
        <taxon>Magnoliopsida</taxon>
        <taxon>eudicotyledons</taxon>
        <taxon>Gunneridae</taxon>
        <taxon>Pentapetalae</taxon>
        <taxon>rosids</taxon>
        <taxon>fabids</taxon>
        <taxon>Rosales</taxon>
        <taxon>Rosaceae</taxon>
        <taxon>Amygdaloideae</taxon>
        <taxon>Amygdaleae</taxon>
        <taxon>Prunus</taxon>
    </lineage>
</organism>